<dbReference type="PANTHER" id="PTHR40446:SF2">
    <property type="entry name" value="N-ACETYLGLUCOSAMINE-1-PHOSPHODIESTER ALPHA-N-ACETYLGLUCOSAMINIDASE"/>
    <property type="match status" value="1"/>
</dbReference>
<evidence type="ECO:0000256" key="1">
    <source>
        <dbReference type="SAM" id="SignalP"/>
    </source>
</evidence>
<protein>
    <submittedName>
        <fullName evidence="3">Exopolysaccharide biosynthesis protein related to N-acetylglucosamine-1-phosphodiester alpha-N-acetylglucosaminidase</fullName>
    </submittedName>
</protein>
<dbReference type="STRING" id="733.B0186_03315"/>
<feature type="signal peptide" evidence="1">
    <location>
        <begin position="1"/>
        <end position="26"/>
    </location>
</feature>
<name>A0A1V4B2G0_9PAST</name>
<reference evidence="3 4" key="1">
    <citation type="submission" date="2018-06" db="EMBL/GenBank/DDBJ databases">
        <authorList>
            <consortium name="Pathogen Informatics"/>
            <person name="Doyle S."/>
        </authorList>
    </citation>
    <scope>NUCLEOTIDE SEQUENCE [LARGE SCALE GENOMIC DNA]</scope>
    <source>
        <strain evidence="3 4">NCTC1659</strain>
    </source>
</reference>
<evidence type="ECO:0000313" key="4">
    <source>
        <dbReference type="Proteomes" id="UP000254329"/>
    </source>
</evidence>
<dbReference type="PANTHER" id="PTHR40446">
    <property type="entry name" value="N-ACETYLGLUCOSAMINE-1-PHOSPHODIESTER ALPHA-N-ACETYLGLUCOSAMINIDASE"/>
    <property type="match status" value="1"/>
</dbReference>
<dbReference type="EMBL" id="UGHF01000001">
    <property type="protein sequence ID" value="STO59904.1"/>
    <property type="molecule type" value="Genomic_DNA"/>
</dbReference>
<feature type="domain" description="Phosphodiester glycosidase" evidence="2">
    <location>
        <begin position="75"/>
        <end position="254"/>
    </location>
</feature>
<dbReference type="AlphaFoldDB" id="A0A1V4B2G0"/>
<organism evidence="3 4">
    <name type="scientific">Canicola haemoglobinophilus</name>
    <dbReference type="NCBI Taxonomy" id="733"/>
    <lineage>
        <taxon>Bacteria</taxon>
        <taxon>Pseudomonadati</taxon>
        <taxon>Pseudomonadota</taxon>
        <taxon>Gammaproteobacteria</taxon>
        <taxon>Pasteurellales</taxon>
        <taxon>Pasteurellaceae</taxon>
        <taxon>Canicola</taxon>
    </lineage>
</organism>
<evidence type="ECO:0000259" key="2">
    <source>
        <dbReference type="Pfam" id="PF09992"/>
    </source>
</evidence>
<dbReference type="Pfam" id="PF09992">
    <property type="entry name" value="NAGPA"/>
    <property type="match status" value="1"/>
</dbReference>
<keyword evidence="1" id="KW-0732">Signal</keyword>
<evidence type="ECO:0000313" key="3">
    <source>
        <dbReference type="EMBL" id="STO59904.1"/>
    </source>
</evidence>
<feature type="chain" id="PRO_5030036278" evidence="1">
    <location>
        <begin position="27"/>
        <end position="257"/>
    </location>
</feature>
<keyword evidence="4" id="KW-1185">Reference proteome</keyword>
<proteinExistence type="predicted"/>
<dbReference type="Proteomes" id="UP000254329">
    <property type="component" value="Unassembled WGS sequence"/>
</dbReference>
<accession>A0A1V4B2G0</accession>
<dbReference type="InterPro" id="IPR018711">
    <property type="entry name" value="NAGPA"/>
</dbReference>
<gene>
    <name evidence="3" type="ORF">NCTC1659_01169</name>
</gene>
<sequence length="257" mass="28989">MRNFIFNIKLLILLLLPSFLSLSTQAKDCMKTYSKNDYIHISQINLSCKNIELVTTNPKDQGLTVSEFAEKYQSAVAINGSFFRKDGSPIGMNISQYRPWRNARDTRSRSFLACDKDNKCIIDPKNHAAKINPKWQLAIAGWHYYDHKSKKFSCAPQDKVGCSQSIFSDKHPRTMVGLDEGQNLLYLVVVEGRQLTYRGMTLDELADLATDLKLTKAINLDGGGSSVMVVDQKRISDLPLLQGNERKVGNHFGVRVK</sequence>